<protein>
    <submittedName>
        <fullName evidence="7">Translocation/assembly module TamB domain-containing protein</fullName>
    </submittedName>
</protein>
<evidence type="ECO:0000313" key="8">
    <source>
        <dbReference type="Proteomes" id="UP000782554"/>
    </source>
</evidence>
<evidence type="ECO:0000256" key="4">
    <source>
        <dbReference type="ARBA" id="ARBA00023136"/>
    </source>
</evidence>
<evidence type="ECO:0000259" key="6">
    <source>
        <dbReference type="Pfam" id="PF04357"/>
    </source>
</evidence>
<name>A0ABS7JWL4_9SPHN</name>
<dbReference type="RefSeq" id="WP_221603217.1">
    <property type="nucleotide sequence ID" value="NZ_JAIGNU010000002.1"/>
</dbReference>
<keyword evidence="8" id="KW-1185">Reference proteome</keyword>
<sequence length="1402" mass="147227">MAEDQAVEAGPARRARRGRLGRAGKWVLGTVAALVLFAIGALVVLNTPLGERFLASRIAERTFPNGLNIQIGRIEGNLYGAAVLHDVRLSDPKGVFLTIPRAEVDWNPGAWLYNRLEIDSFAARRANLARVPEFLPSEEDNPILPGFDISIEQLEIDNLMLARGIAGDRPQRVDLTGSAEVADRRLMVDVDGRLGERDRLALLLDAEPDGDDFDLSLDLDAAEDGPIAALAGLDGAHSARIRGDGSWTKWTGGLLVRNDEGRVAALRITNRSGRFGLLGKIDPSGFLFGIPARALGDDVALKAELGIDNRAFDGRTIMVGRGLNVDAKGLLDLAENRAEDLEITAFVRDPALLGEGMALRNARLTATLDGPFKNLAIVHDLQVGELDLGGTKLKGLRQAATARYDGTRWMLPLDLRLGRVSSGNAMVDPRLINGVARSSIVLTGATLRSDDLRLAFPAASANLALRGDLASGDYQLRGPVRAERLALENVGMLGGTAVIDLSLASGTPWRLSADLDARVAPVTNATLANLAGTPIRVRGGVAVGGNAPLDFNRMRIDASKVHLALDGSVREGATRLAGRGTHVDYGPFTVEASLTKAGPSAALVFAKPTTGLENVRVAIAPRDDGFIIDTDGQSLFGPFEGTLGLTAPAGGPTRIAIEEMRVSDTKVTGAVSLADGGADGQLAFAGGGIDGTVALAPRGGGQGLDIDLHARNARFGGEPAMRIARADITAAGLIREGHTSFTGTGTAAGLSYGSLFIGRLAAKGEVEDGVGRIDASLAGRRSGRFALDLNATVTPERMALAAQGEFAGRRISMPRRAVLTSLDGGGWRLTPTQLSYGSAGMIAAGSFGGGSLDFEFKLARMPLSLIDIVRPDTGLGGTISGTIDYRAGARGLPVSEAKVKIEGLTRSGLVLTSRPVDVALVARLSESELAARAVLGNEDIQRGRVQARITGLPGSGLLLDRLRAGRLFGQLRYRGAAESLWRLAALDTFDITGPIAIAADATGSLQDPTVRGSIAGDALHLRSAISGTDIRDLAVRGKFSGSRLQLASFSGTAVNGGSVSGSGIVDLRTLGETVEGRLLEIRGPIIDLRASARNARLIDTAGLSATITGPLRIVSNGLGGTIAGRVRVDRASWRLGTAADDLRLPQIATREINAPANRAPRAAPARPWRYLVDAKASSRIDVDGMGLDSEWSADILLRGTTDDPRIGGSATMIRGDYTFAGTQFELTRGDIDFDETVPIDPRLDIRAETERDGLTVEATVTGSATQPEIAFSSNPALPEEELLARLLFGGSVTSLSATDALQLGAAVASLRGGGGMDPINQLRSAIGLDRLRIVSADPALGRGTGVALGKNFGRRFYAEIITDGRGYSATEVEFRVTSWLSLLAAVSTVGRESVVAEISRDY</sequence>
<reference evidence="7 8" key="1">
    <citation type="submission" date="2021-08" db="EMBL/GenBank/DDBJ databases">
        <title>Comparative Genomics Analysis of the Genus Qipengyuania Reveals Extensive Genetic Diversity and Metabolic Versatility, Including the Description of Fifteen Novel Species.</title>
        <authorList>
            <person name="Liu Y."/>
        </authorList>
    </citation>
    <scope>NUCLEOTIDE SEQUENCE [LARGE SCALE GENOMIC DNA]</scope>
    <source>
        <strain evidence="7 8">YG27</strain>
    </source>
</reference>
<feature type="transmembrane region" description="Helical" evidence="5">
    <location>
        <begin position="26"/>
        <end position="45"/>
    </location>
</feature>
<feature type="domain" description="Translocation and assembly module TamB C-terminal" evidence="6">
    <location>
        <begin position="1053"/>
        <end position="1393"/>
    </location>
</feature>
<dbReference type="Pfam" id="PF04357">
    <property type="entry name" value="TamB"/>
    <property type="match status" value="1"/>
</dbReference>
<dbReference type="InterPro" id="IPR007452">
    <property type="entry name" value="TamB_C"/>
</dbReference>
<evidence type="ECO:0000256" key="3">
    <source>
        <dbReference type="ARBA" id="ARBA00022989"/>
    </source>
</evidence>
<evidence type="ECO:0000256" key="2">
    <source>
        <dbReference type="ARBA" id="ARBA00022692"/>
    </source>
</evidence>
<evidence type="ECO:0000256" key="1">
    <source>
        <dbReference type="ARBA" id="ARBA00004167"/>
    </source>
</evidence>
<organism evidence="7 8">
    <name type="scientific">Qipengyuania mesophila</name>
    <dbReference type="NCBI Taxonomy" id="2867246"/>
    <lineage>
        <taxon>Bacteria</taxon>
        <taxon>Pseudomonadati</taxon>
        <taxon>Pseudomonadota</taxon>
        <taxon>Alphaproteobacteria</taxon>
        <taxon>Sphingomonadales</taxon>
        <taxon>Erythrobacteraceae</taxon>
        <taxon>Qipengyuania</taxon>
    </lineage>
</organism>
<keyword evidence="2 5" id="KW-0812">Transmembrane</keyword>
<accession>A0ABS7JWL4</accession>
<proteinExistence type="predicted"/>
<evidence type="ECO:0000313" key="7">
    <source>
        <dbReference type="EMBL" id="MBX7502040.1"/>
    </source>
</evidence>
<comment type="subcellular location">
    <subcellularLocation>
        <location evidence="1">Membrane</location>
        <topology evidence="1">Single-pass membrane protein</topology>
    </subcellularLocation>
</comment>
<dbReference type="EMBL" id="JAIGNU010000002">
    <property type="protein sequence ID" value="MBX7502040.1"/>
    <property type="molecule type" value="Genomic_DNA"/>
</dbReference>
<dbReference type="Proteomes" id="UP000782554">
    <property type="component" value="Unassembled WGS sequence"/>
</dbReference>
<keyword evidence="4 5" id="KW-0472">Membrane</keyword>
<dbReference type="PANTHER" id="PTHR36985:SF1">
    <property type="entry name" value="TRANSLOCATION AND ASSEMBLY MODULE SUBUNIT TAMB"/>
    <property type="match status" value="1"/>
</dbReference>
<comment type="caution">
    <text evidence="7">The sequence shown here is derived from an EMBL/GenBank/DDBJ whole genome shotgun (WGS) entry which is preliminary data.</text>
</comment>
<gene>
    <name evidence="7" type="ORF">K3181_11360</name>
</gene>
<dbReference type="PANTHER" id="PTHR36985">
    <property type="entry name" value="TRANSLOCATION AND ASSEMBLY MODULE SUBUNIT TAMB"/>
    <property type="match status" value="1"/>
</dbReference>
<keyword evidence="3 5" id="KW-1133">Transmembrane helix</keyword>
<evidence type="ECO:0000256" key="5">
    <source>
        <dbReference type="SAM" id="Phobius"/>
    </source>
</evidence>